<accession>A0A7D3XKL0</accession>
<dbReference type="SUPFAM" id="SSF54637">
    <property type="entry name" value="Thioesterase/thiol ester dehydrase-isomerase"/>
    <property type="match status" value="1"/>
</dbReference>
<dbReference type="CDD" id="cd03443">
    <property type="entry name" value="PaaI_thioesterase"/>
    <property type="match status" value="1"/>
</dbReference>
<keyword evidence="2" id="KW-1185">Reference proteome</keyword>
<evidence type="ECO:0000313" key="2">
    <source>
        <dbReference type="Proteomes" id="UP000504693"/>
    </source>
</evidence>
<dbReference type="InterPro" id="IPR029069">
    <property type="entry name" value="HotDog_dom_sf"/>
</dbReference>
<dbReference type="Gene3D" id="3.10.129.10">
    <property type="entry name" value="Hotdog Thioesterase"/>
    <property type="match status" value="1"/>
</dbReference>
<dbReference type="Pfam" id="PF14539">
    <property type="entry name" value="DUF4442"/>
    <property type="match status" value="1"/>
</dbReference>
<dbReference type="Proteomes" id="UP000504693">
    <property type="component" value="Chromosome"/>
</dbReference>
<evidence type="ECO:0000313" key="1">
    <source>
        <dbReference type="EMBL" id="QKG72759.1"/>
    </source>
</evidence>
<organism evidence="1 2">
    <name type="scientific">Erythrobacter mangrovi</name>
    <dbReference type="NCBI Taxonomy" id="2739433"/>
    <lineage>
        <taxon>Bacteria</taxon>
        <taxon>Pseudomonadati</taxon>
        <taxon>Pseudomonadota</taxon>
        <taxon>Alphaproteobacteria</taxon>
        <taxon>Sphingomonadales</taxon>
        <taxon>Erythrobacteraceae</taxon>
        <taxon>Erythrobacter/Porphyrobacter group</taxon>
        <taxon>Erythrobacter</taxon>
    </lineage>
</organism>
<dbReference type="KEGG" id="emv:HQR01_10395"/>
<dbReference type="EMBL" id="CP053921">
    <property type="protein sequence ID" value="QKG72759.1"/>
    <property type="molecule type" value="Genomic_DNA"/>
</dbReference>
<dbReference type="InterPro" id="IPR027961">
    <property type="entry name" value="DUF4442"/>
</dbReference>
<name>A0A7D3XKL0_9SPHN</name>
<gene>
    <name evidence="1" type="ORF">HQR01_10395</name>
</gene>
<dbReference type="AlphaFoldDB" id="A0A7D3XKL0"/>
<protein>
    <submittedName>
        <fullName evidence="1">YiiD C-terminal domain-containing protein</fullName>
    </submittedName>
</protein>
<sequence length="150" mass="15697">MFEAVRAQLSHAVPYAVHTGVEILAVDAGEARARLVEQPHTLNHVGSQHAGALFTLAEAASGAAMVGAFLPRMASMRPLAASASIDYLAVARGTIEATARIDGDAAALQATLDQEGRVRFPVTVELADETGRSVARVTVDWHLKSLAEAA</sequence>
<proteinExistence type="predicted"/>
<reference evidence="1 2" key="1">
    <citation type="submission" date="2020-05" db="EMBL/GenBank/DDBJ databases">
        <title>Erythrobacter mangrovi sp. nov., isolated from rhizosphere soil of mangrove plant (Kandelia candel).</title>
        <authorList>
            <person name="Ye Y.H."/>
        </authorList>
    </citation>
    <scope>NUCLEOTIDE SEQUENCE [LARGE SCALE GENOMIC DNA]</scope>
    <source>
        <strain evidence="1 2">EB310</strain>
    </source>
</reference>